<evidence type="ECO:0000256" key="3">
    <source>
        <dbReference type="ARBA" id="ARBA00022452"/>
    </source>
</evidence>
<keyword evidence="7 10" id="KW-0472">Membrane</keyword>
<proteinExistence type="inferred from homology"/>
<dbReference type="InterPro" id="IPR023996">
    <property type="entry name" value="TonB-dep_OMP_SusC/RagA"/>
</dbReference>
<evidence type="ECO:0000256" key="6">
    <source>
        <dbReference type="ARBA" id="ARBA00023077"/>
    </source>
</evidence>
<keyword evidence="2 10" id="KW-0813">Transport</keyword>
<dbReference type="Gene3D" id="2.60.40.1120">
    <property type="entry name" value="Carboxypeptidase-like, regulatory domain"/>
    <property type="match status" value="1"/>
</dbReference>
<feature type="domain" description="TonB-dependent receptor plug" evidence="14">
    <location>
        <begin position="118"/>
        <end position="225"/>
    </location>
</feature>
<evidence type="ECO:0000256" key="8">
    <source>
        <dbReference type="ARBA" id="ARBA00023170"/>
    </source>
</evidence>
<name>A0A3E2NPK9_9SPHI</name>
<dbReference type="Pfam" id="PF07715">
    <property type="entry name" value="Plug"/>
    <property type="match status" value="1"/>
</dbReference>
<evidence type="ECO:0000313" key="16">
    <source>
        <dbReference type="Proteomes" id="UP000260823"/>
    </source>
</evidence>
<sequence>MKKLLLVSLCFLMLCVTQVYAQNRTVTGTVTSKDDGLPLPGVSVTVTGTSVGTQTDATGKYSLSVPASAKSLTFSFIGFGRQQLAVGAGNVVNASLSSSASQLSEVVVTAGGIEARKKEQGYNSTTIRPSALTAAKPVNAIAGLNGKVAGLRISATSSGVNPNYRIVLRGLRSLKGNNEALVVVDNVIVPNSILGNINPEDIEDVQVLNGAGAAALYGSEASNGALIITTKKGQRGNTSIRVSQTTTIEQVSFNPKFQKGFGSGSTGDIQEYIAYENQQYGPAFDGVVRPVGLPLVNGDQQMLPYQWSDKKTDFWQNGLTNQTDFNLSSGNDRSTIYTSGQYAKISGTTPGDKFDRVNLRVNGTQRIYNNLNLTYNAGYTQNRYDQTSQTATIYDNLLNSPGQIDITSYKDWRNNEYANPNGYFNAYYNNPYFIADNNRRKTRNDYLVGNVELKYNPLKWLDFTYRVGISTRNQTEKTFVDKFIFNDYVKSSARPEFAGTYKRTDILGSNEDYSFYNTRVNSDFLIGIRQNVKDFSFKLILGASIRNDTQKDLRATVNGLVVPGLFNLSNSTNVPTATSNYYTSHQQGVYGDLTVGYKDYLFLHATGRNDWVSVLAPENRSFFYPAADVSFVVTDAFRELKDIKGIDFIKLRGGVSKVGQVNLGSNFGSYALLPTFSQNSGFPYNGQGGFSLSNTIVSNSLKPEITKAYELGFDANFWDNRIATKFTYFSSRTTAQTIETGVSTATGFNTFRTNVGETSSKGIESSINFTAYRNRDWDVTIGANYAHYKNRVESISADIQRLSLATYGSGVGSYAQAGESFPVIMGHDAKRDDQGRIIVDPITGYPSPSDQITVLANANPTDILGLNLSVRWKGFRFSTLAEYRGGYSVYNRGAFTLDFSGSSYVSGFYNRDRFVIPNSSYLDATTGQYVANTNITVRDGGTGYWTDASRNAVDINYVYSGAFWKIREASLAYDLPKSLFSKTKAIKGVTLSVQGRNLFLFTPKSNRYTDPEYSDGDGSASGNAIGLTGLGQTPPSRYFGGTISVTF</sequence>
<protein>
    <submittedName>
        <fullName evidence="15">SusC/RagA family TonB-linked outer membrane protein</fullName>
    </submittedName>
</protein>
<dbReference type="InterPro" id="IPR000531">
    <property type="entry name" value="Beta-barrel_TonB"/>
</dbReference>
<dbReference type="InterPro" id="IPR012910">
    <property type="entry name" value="Plug_dom"/>
</dbReference>
<dbReference type="Gene3D" id="2.170.130.10">
    <property type="entry name" value="TonB-dependent receptor, plug domain"/>
    <property type="match status" value="1"/>
</dbReference>
<evidence type="ECO:0000256" key="7">
    <source>
        <dbReference type="ARBA" id="ARBA00023136"/>
    </source>
</evidence>
<feature type="chain" id="PRO_5017798859" evidence="12">
    <location>
        <begin position="22"/>
        <end position="1047"/>
    </location>
</feature>
<keyword evidence="9 10" id="KW-0998">Cell outer membrane</keyword>
<evidence type="ECO:0000256" key="5">
    <source>
        <dbReference type="ARBA" id="ARBA00022729"/>
    </source>
</evidence>
<dbReference type="GO" id="GO:0044718">
    <property type="term" value="P:siderophore transmembrane transport"/>
    <property type="evidence" value="ECO:0007669"/>
    <property type="project" value="TreeGrafter"/>
</dbReference>
<dbReference type="NCBIfam" id="TIGR04056">
    <property type="entry name" value="OMP_RagA_SusC"/>
    <property type="match status" value="1"/>
</dbReference>
<evidence type="ECO:0000256" key="12">
    <source>
        <dbReference type="SAM" id="SignalP"/>
    </source>
</evidence>
<dbReference type="PANTHER" id="PTHR30069">
    <property type="entry name" value="TONB-DEPENDENT OUTER MEMBRANE RECEPTOR"/>
    <property type="match status" value="1"/>
</dbReference>
<evidence type="ECO:0000313" key="15">
    <source>
        <dbReference type="EMBL" id="RFZ82893.1"/>
    </source>
</evidence>
<organism evidence="15 16">
    <name type="scientific">Mucilaginibacter terrenus</name>
    <dbReference type="NCBI Taxonomy" id="2482727"/>
    <lineage>
        <taxon>Bacteria</taxon>
        <taxon>Pseudomonadati</taxon>
        <taxon>Bacteroidota</taxon>
        <taxon>Sphingobacteriia</taxon>
        <taxon>Sphingobacteriales</taxon>
        <taxon>Sphingobacteriaceae</taxon>
        <taxon>Mucilaginibacter</taxon>
    </lineage>
</organism>
<dbReference type="Gene3D" id="2.40.170.20">
    <property type="entry name" value="TonB-dependent receptor, beta-barrel domain"/>
    <property type="match status" value="1"/>
</dbReference>
<evidence type="ECO:0000256" key="4">
    <source>
        <dbReference type="ARBA" id="ARBA00022692"/>
    </source>
</evidence>
<dbReference type="InterPro" id="IPR037066">
    <property type="entry name" value="Plug_dom_sf"/>
</dbReference>
<keyword evidence="3 10" id="KW-1134">Transmembrane beta strand</keyword>
<evidence type="ECO:0000256" key="11">
    <source>
        <dbReference type="RuleBase" id="RU003357"/>
    </source>
</evidence>
<evidence type="ECO:0000256" key="1">
    <source>
        <dbReference type="ARBA" id="ARBA00004571"/>
    </source>
</evidence>
<evidence type="ECO:0000256" key="9">
    <source>
        <dbReference type="ARBA" id="ARBA00023237"/>
    </source>
</evidence>
<dbReference type="Pfam" id="PF00593">
    <property type="entry name" value="TonB_dep_Rec_b-barrel"/>
    <property type="match status" value="1"/>
</dbReference>
<gene>
    <name evidence="15" type="ORF">DYU05_12090</name>
</gene>
<keyword evidence="5 12" id="KW-0732">Signal</keyword>
<keyword evidence="8" id="KW-0675">Receptor</keyword>
<dbReference type="GO" id="GO:0009279">
    <property type="term" value="C:cell outer membrane"/>
    <property type="evidence" value="ECO:0007669"/>
    <property type="project" value="UniProtKB-SubCell"/>
</dbReference>
<dbReference type="Proteomes" id="UP000260823">
    <property type="component" value="Unassembled WGS sequence"/>
</dbReference>
<dbReference type="InterPro" id="IPR036942">
    <property type="entry name" value="Beta-barrel_TonB_sf"/>
</dbReference>
<dbReference type="RefSeq" id="WP_117383362.1">
    <property type="nucleotide sequence ID" value="NZ_QWDE01000002.1"/>
</dbReference>
<comment type="similarity">
    <text evidence="10 11">Belongs to the TonB-dependent receptor family.</text>
</comment>
<evidence type="ECO:0000259" key="13">
    <source>
        <dbReference type="Pfam" id="PF00593"/>
    </source>
</evidence>
<dbReference type="PANTHER" id="PTHR30069:SF29">
    <property type="entry name" value="HEMOGLOBIN AND HEMOGLOBIN-HAPTOGLOBIN-BINDING PROTEIN 1-RELATED"/>
    <property type="match status" value="1"/>
</dbReference>
<dbReference type="AlphaFoldDB" id="A0A3E2NPK9"/>
<keyword evidence="16" id="KW-1185">Reference proteome</keyword>
<comment type="caution">
    <text evidence="15">The sequence shown here is derived from an EMBL/GenBank/DDBJ whole genome shotgun (WGS) entry which is preliminary data.</text>
</comment>
<dbReference type="InterPro" id="IPR008969">
    <property type="entry name" value="CarboxyPept-like_regulatory"/>
</dbReference>
<dbReference type="Pfam" id="PF13715">
    <property type="entry name" value="CarbopepD_reg_2"/>
    <property type="match status" value="1"/>
</dbReference>
<dbReference type="InterPro" id="IPR039426">
    <property type="entry name" value="TonB-dep_rcpt-like"/>
</dbReference>
<accession>A0A3E2NPK9</accession>
<feature type="signal peptide" evidence="12">
    <location>
        <begin position="1"/>
        <end position="21"/>
    </location>
</feature>
<dbReference type="SUPFAM" id="SSF56935">
    <property type="entry name" value="Porins"/>
    <property type="match status" value="1"/>
</dbReference>
<dbReference type="PROSITE" id="PS52016">
    <property type="entry name" value="TONB_DEPENDENT_REC_3"/>
    <property type="match status" value="1"/>
</dbReference>
<dbReference type="GO" id="GO:0015344">
    <property type="term" value="F:siderophore uptake transmembrane transporter activity"/>
    <property type="evidence" value="ECO:0007669"/>
    <property type="project" value="TreeGrafter"/>
</dbReference>
<keyword evidence="4 10" id="KW-0812">Transmembrane</keyword>
<reference evidence="15 16" key="1">
    <citation type="submission" date="2018-08" db="EMBL/GenBank/DDBJ databases">
        <title>Mucilaginibacter terrae sp. nov., isolated from manganese diggings.</title>
        <authorList>
            <person name="Huang Y."/>
            <person name="Zhou Z."/>
        </authorList>
    </citation>
    <scope>NUCLEOTIDE SEQUENCE [LARGE SCALE GENOMIC DNA]</scope>
    <source>
        <strain evidence="15 16">ZH6</strain>
    </source>
</reference>
<dbReference type="EMBL" id="QWDE01000002">
    <property type="protein sequence ID" value="RFZ82893.1"/>
    <property type="molecule type" value="Genomic_DNA"/>
</dbReference>
<evidence type="ECO:0000256" key="2">
    <source>
        <dbReference type="ARBA" id="ARBA00022448"/>
    </source>
</evidence>
<keyword evidence="6 11" id="KW-0798">TonB box</keyword>
<feature type="domain" description="TonB-dependent receptor-like beta-barrel" evidence="13">
    <location>
        <begin position="405"/>
        <end position="793"/>
    </location>
</feature>
<dbReference type="SUPFAM" id="SSF49464">
    <property type="entry name" value="Carboxypeptidase regulatory domain-like"/>
    <property type="match status" value="1"/>
</dbReference>
<evidence type="ECO:0000259" key="14">
    <source>
        <dbReference type="Pfam" id="PF07715"/>
    </source>
</evidence>
<dbReference type="OrthoDB" id="9768177at2"/>
<comment type="subcellular location">
    <subcellularLocation>
        <location evidence="1 10">Cell outer membrane</location>
        <topology evidence="1 10">Multi-pass membrane protein</topology>
    </subcellularLocation>
</comment>
<evidence type="ECO:0000256" key="10">
    <source>
        <dbReference type="PROSITE-ProRule" id="PRU01360"/>
    </source>
</evidence>